<dbReference type="PROSITE" id="PS50157">
    <property type="entry name" value="ZINC_FINGER_C2H2_2"/>
    <property type="match status" value="5"/>
</dbReference>
<keyword evidence="2" id="KW-0479">Metal-binding</keyword>
<dbReference type="GO" id="GO:0008270">
    <property type="term" value="F:zinc ion binding"/>
    <property type="evidence" value="ECO:0007669"/>
    <property type="project" value="UniProtKB-KW"/>
</dbReference>
<evidence type="ECO:0000256" key="2">
    <source>
        <dbReference type="ARBA" id="ARBA00022723"/>
    </source>
</evidence>
<protein>
    <recommendedName>
        <fullName evidence="11">C2H2-type domain-containing protein</fullName>
    </recommendedName>
</protein>
<dbReference type="GO" id="GO:0005634">
    <property type="term" value="C:nucleus"/>
    <property type="evidence" value="ECO:0007669"/>
    <property type="project" value="UniProtKB-SubCell"/>
</dbReference>
<name>A0A1Y1KT07_PHOPY</name>
<dbReference type="InterPro" id="IPR036236">
    <property type="entry name" value="Znf_C2H2_sf"/>
</dbReference>
<feature type="compositionally biased region" description="Low complexity" evidence="10">
    <location>
        <begin position="661"/>
        <end position="675"/>
    </location>
</feature>
<accession>A0A1Y1KT07</accession>
<feature type="compositionally biased region" description="Basic residues" evidence="10">
    <location>
        <begin position="651"/>
        <end position="660"/>
    </location>
</feature>
<feature type="compositionally biased region" description="Basic and acidic residues" evidence="10">
    <location>
        <begin position="634"/>
        <end position="645"/>
    </location>
</feature>
<evidence type="ECO:0000313" key="12">
    <source>
        <dbReference type="EMBL" id="JAV63581.1"/>
    </source>
</evidence>
<dbReference type="Gene3D" id="3.30.160.60">
    <property type="entry name" value="Classic Zinc Finger"/>
    <property type="match status" value="2"/>
</dbReference>
<evidence type="ECO:0000259" key="11">
    <source>
        <dbReference type="PROSITE" id="PS50157"/>
    </source>
</evidence>
<dbReference type="PANTHER" id="PTHR47772:SF13">
    <property type="entry name" value="GASTRULA ZINC FINGER PROTEIN XLCGF49.1-LIKE-RELATED"/>
    <property type="match status" value="1"/>
</dbReference>
<evidence type="ECO:0000256" key="9">
    <source>
        <dbReference type="PROSITE-ProRule" id="PRU00042"/>
    </source>
</evidence>
<dbReference type="PROSITE" id="PS00028">
    <property type="entry name" value="ZINC_FINGER_C2H2_1"/>
    <property type="match status" value="5"/>
</dbReference>
<evidence type="ECO:0000256" key="5">
    <source>
        <dbReference type="ARBA" id="ARBA00022833"/>
    </source>
</evidence>
<keyword evidence="5" id="KW-0862">Zinc</keyword>
<evidence type="ECO:0000256" key="3">
    <source>
        <dbReference type="ARBA" id="ARBA00022737"/>
    </source>
</evidence>
<feature type="region of interest" description="Disordered" evidence="10">
    <location>
        <begin position="624"/>
        <end position="694"/>
    </location>
</feature>
<reference evidence="13 14" key="2">
    <citation type="journal article" date="2018" name="Elife">
        <title>Firefly genomes illuminate parallel origins of bioluminescence in beetles.</title>
        <authorList>
            <person name="Fallon T.R."/>
            <person name="Lower S.E."/>
            <person name="Chang C.H."/>
            <person name="Bessho-Uehara M."/>
            <person name="Martin G.J."/>
            <person name="Bewick A.J."/>
            <person name="Behringer M."/>
            <person name="Debat H.J."/>
            <person name="Wong I."/>
            <person name="Day J.C."/>
            <person name="Suvorov A."/>
            <person name="Silva C.J."/>
            <person name="Stanger-Hall K.F."/>
            <person name="Hall D.W."/>
            <person name="Schmitz R.J."/>
            <person name="Nelson D.R."/>
            <person name="Lewis S.M."/>
            <person name="Shigenobu S."/>
            <person name="Bybee S.M."/>
            <person name="Larracuente A.M."/>
            <person name="Oba Y."/>
            <person name="Weng J.K."/>
        </authorList>
    </citation>
    <scope>NUCLEOTIDE SEQUENCE [LARGE SCALE GENOMIC DNA]</scope>
    <source>
        <strain evidence="13">1611_PpyrPB1</strain>
        <tissue evidence="13">Whole body</tissue>
    </source>
</reference>
<feature type="region of interest" description="Disordered" evidence="10">
    <location>
        <begin position="583"/>
        <end position="604"/>
    </location>
</feature>
<feature type="region of interest" description="Disordered" evidence="10">
    <location>
        <begin position="886"/>
        <end position="936"/>
    </location>
</feature>
<gene>
    <name evidence="13" type="ORF">PPYR_15736</name>
</gene>
<keyword evidence="7" id="KW-0804">Transcription</keyword>
<keyword evidence="8" id="KW-0539">Nucleus</keyword>
<evidence type="ECO:0000256" key="6">
    <source>
        <dbReference type="ARBA" id="ARBA00023015"/>
    </source>
</evidence>
<dbReference type="EMBL" id="GEZM01076872">
    <property type="protein sequence ID" value="JAV63581.1"/>
    <property type="molecule type" value="Transcribed_RNA"/>
</dbReference>
<dbReference type="Pfam" id="PF00096">
    <property type="entry name" value="zf-C2H2"/>
    <property type="match status" value="2"/>
</dbReference>
<keyword evidence="3" id="KW-0677">Repeat</keyword>
<dbReference type="InParanoid" id="A0A1Y1KT07"/>
<dbReference type="SUPFAM" id="SSF57667">
    <property type="entry name" value="beta-beta-alpha zinc fingers"/>
    <property type="match status" value="1"/>
</dbReference>
<feature type="domain" description="C2H2-type" evidence="11">
    <location>
        <begin position="780"/>
        <end position="807"/>
    </location>
</feature>
<feature type="domain" description="C2H2-type" evidence="11">
    <location>
        <begin position="704"/>
        <end position="731"/>
    </location>
</feature>
<organism evidence="12">
    <name type="scientific">Photinus pyralis</name>
    <name type="common">Common eastern firefly</name>
    <name type="synonym">Lampyris pyralis</name>
    <dbReference type="NCBI Taxonomy" id="7054"/>
    <lineage>
        <taxon>Eukaryota</taxon>
        <taxon>Metazoa</taxon>
        <taxon>Ecdysozoa</taxon>
        <taxon>Arthropoda</taxon>
        <taxon>Hexapoda</taxon>
        <taxon>Insecta</taxon>
        <taxon>Pterygota</taxon>
        <taxon>Neoptera</taxon>
        <taxon>Endopterygota</taxon>
        <taxon>Coleoptera</taxon>
        <taxon>Polyphaga</taxon>
        <taxon>Elateriformia</taxon>
        <taxon>Elateroidea</taxon>
        <taxon>Lampyridae</taxon>
        <taxon>Lampyrinae</taxon>
        <taxon>Photinus</taxon>
    </lineage>
</organism>
<evidence type="ECO:0000313" key="13">
    <source>
        <dbReference type="EMBL" id="KAB0789990.1"/>
    </source>
</evidence>
<dbReference type="EMBL" id="VVIM01002117">
    <property type="protein sequence ID" value="KAB0789990.1"/>
    <property type="molecule type" value="Genomic_DNA"/>
</dbReference>
<proteinExistence type="predicted"/>
<reference evidence="13" key="3">
    <citation type="submission" date="2019-08" db="EMBL/GenBank/DDBJ databases">
        <authorList>
            <consortium name="Photinus pyralis genome working group"/>
            <person name="Fallon T.R."/>
            <person name="Sander Lower S.E."/>
            <person name="Weng J.-K."/>
        </authorList>
    </citation>
    <scope>NUCLEOTIDE SEQUENCE</scope>
    <source>
        <strain evidence="13">1611_PpyrPB1</strain>
        <tissue evidence="13">Whole body</tissue>
    </source>
</reference>
<dbReference type="Proteomes" id="UP000327044">
    <property type="component" value="Unassembled WGS sequence"/>
</dbReference>
<keyword evidence="6" id="KW-0805">Transcription regulation</keyword>
<evidence type="ECO:0000256" key="10">
    <source>
        <dbReference type="SAM" id="MobiDB-lite"/>
    </source>
</evidence>
<comment type="subcellular location">
    <subcellularLocation>
        <location evidence="1">Nucleus</location>
    </subcellularLocation>
</comment>
<feature type="domain" description="C2H2-type" evidence="11">
    <location>
        <begin position="944"/>
        <end position="972"/>
    </location>
</feature>
<dbReference type="InterPro" id="IPR050636">
    <property type="entry name" value="C2H2-ZF_domain-containing"/>
</dbReference>
<reference evidence="12" key="1">
    <citation type="journal article" date="2016" name="Sci. Rep.">
        <title>Molecular characterization of firefly nuptial gifts: a multi-omics approach sheds light on postcopulatory sexual selection.</title>
        <authorList>
            <person name="Al-Wathiqui N."/>
            <person name="Fallon T.R."/>
            <person name="South A."/>
            <person name="Weng J.K."/>
            <person name="Lewis S.M."/>
        </authorList>
    </citation>
    <scope>NUCLEOTIDE SEQUENCE</scope>
</reference>
<dbReference type="PANTHER" id="PTHR47772">
    <property type="entry name" value="ZINC FINGER PROTEIN 200"/>
    <property type="match status" value="1"/>
</dbReference>
<sequence length="1012" mass="113715">MMSTQYRLVDKNFKNNMVDSTVLVEDGVVWDQGEIQMGLNYEQTENVLVDNNRESYLSTNDDGNGTQYFSLLETTNENVLSDLNDITLYTDGSSPMQMPEQSVNVICALDEQNQSVVAVTESDDLYAFQVAYDDDGNVHKYRYMLRLNENGEYESVPESLELLPDEMELPISEVLPIEEPQVEFENNPKVAFQNGDLIVKKEENERVSSHTDDSYQGLEVNEDEQIYDNQMFEENVDSKLAVISQKEGVHKIEAASCSSEESNPAFDSTNFPVENEDLSSMKPIPDSANNHSLESHELSINNFNSVYALQQEAVQEDEEASHDMFEGGHLIISDENGPECENAISHDEVNPINGQEHEDLPDTITGNESEEEFQIVDGVHVTGDNDDHGVVVASNQPKDADQHILKIHENVSSTNNALVDIKIKNALKRNGNKSNKNLMYFIIKEPEKENVASLADVGKKVLKANPRSVLKSSFTYFEEKKDNAKLESQVKCEKKPAVKMKESKGKVVPNFLPKTTIILAPVRQERMPRKQTITPVKRTDEEIIVQEVVVSSNGVVETKEDGVLKSKVLLTPTDYVQVSDSDEDYNVKSERKKKKKKKKRRSKVTKIVITDSEDEDVENGIVEIDLSVDSDQENGGKDKQTERTGSETVSPKKKRGRPSKRPSSSLEESGSSSSSKRLKSTNESESSDIATPKKSEDLPINTKWNCSSCTKVFPSQGSLKSHMQYHTYHESANKTSSFKKPISTTLSNSSRYKCSICFDSFKNNYLLMKHTKEHNDPSKFECGVCKKLFSDQLQLTIHKRSHVKTQMFNNTTLPKDSPKKKQSIGNRQNTLWLPKKCKCHICSKVFASQRLLDNHASIHKKFICLSCSSTFVSKLAMEDHVQRQCVKPVSSPNPNRTVNKPLPSSSKTVSIRTTSAHKIKKSSSDSSSPDKEKKTPCSAKQIELKCDKCPVVFKSHKNLFTHKVLQHGLETPDGSIKANKRKTLLHKELGKHGSVPANEKLRNAFANLRTIK</sequence>
<keyword evidence="4 9" id="KW-0863">Zinc-finger</keyword>
<feature type="domain" description="C2H2-type" evidence="11">
    <location>
        <begin position="752"/>
        <end position="779"/>
    </location>
</feature>
<keyword evidence="14" id="KW-1185">Reference proteome</keyword>
<evidence type="ECO:0000313" key="14">
    <source>
        <dbReference type="Proteomes" id="UP000327044"/>
    </source>
</evidence>
<feature type="compositionally biased region" description="Polar residues" evidence="10">
    <location>
        <begin position="256"/>
        <end position="272"/>
    </location>
</feature>
<evidence type="ECO:0000256" key="1">
    <source>
        <dbReference type="ARBA" id="ARBA00004123"/>
    </source>
</evidence>
<feature type="region of interest" description="Disordered" evidence="10">
    <location>
        <begin position="255"/>
        <end position="292"/>
    </location>
</feature>
<dbReference type="OrthoDB" id="6744513at2759"/>
<feature type="compositionally biased region" description="Polar residues" evidence="10">
    <location>
        <begin position="890"/>
        <end position="914"/>
    </location>
</feature>
<dbReference type="AlphaFoldDB" id="A0A1Y1KT07"/>
<evidence type="ECO:0000256" key="7">
    <source>
        <dbReference type="ARBA" id="ARBA00023163"/>
    </source>
</evidence>
<dbReference type="InterPro" id="IPR013087">
    <property type="entry name" value="Znf_C2H2_type"/>
</dbReference>
<feature type="domain" description="C2H2-type" evidence="11">
    <location>
        <begin position="837"/>
        <end position="859"/>
    </location>
</feature>
<evidence type="ECO:0000256" key="8">
    <source>
        <dbReference type="ARBA" id="ARBA00023242"/>
    </source>
</evidence>
<dbReference type="SMART" id="SM00355">
    <property type="entry name" value="ZnF_C2H2"/>
    <property type="match status" value="6"/>
</dbReference>
<feature type="compositionally biased region" description="Basic residues" evidence="10">
    <location>
        <begin position="590"/>
        <end position="604"/>
    </location>
</feature>
<evidence type="ECO:0000256" key="4">
    <source>
        <dbReference type="ARBA" id="ARBA00022771"/>
    </source>
</evidence>